<evidence type="ECO:0000259" key="3">
    <source>
        <dbReference type="Pfam" id="PF01478"/>
    </source>
</evidence>
<evidence type="ECO:0000256" key="2">
    <source>
        <dbReference type="SAM" id="Phobius"/>
    </source>
</evidence>
<dbReference type="InterPro" id="IPR000045">
    <property type="entry name" value="Prepilin_IV_endopep_pep"/>
</dbReference>
<comment type="similarity">
    <text evidence="1">Belongs to the peptidase A24 family.</text>
</comment>
<feature type="domain" description="Prepilin type IV endopeptidase peptidase" evidence="3">
    <location>
        <begin position="66"/>
        <end position="176"/>
    </location>
</feature>
<comment type="caution">
    <text evidence="4">The sequence shown here is derived from an EMBL/GenBank/DDBJ whole genome shotgun (WGS) entry which is preliminary data.</text>
</comment>
<feature type="transmembrane region" description="Helical" evidence="2">
    <location>
        <begin position="145"/>
        <end position="171"/>
    </location>
</feature>
<organism evidence="4 5">
    <name type="scientific">Arthrobacter hankyongi</name>
    <dbReference type="NCBI Taxonomy" id="2904801"/>
    <lineage>
        <taxon>Bacteria</taxon>
        <taxon>Bacillati</taxon>
        <taxon>Actinomycetota</taxon>
        <taxon>Actinomycetes</taxon>
        <taxon>Micrococcales</taxon>
        <taxon>Micrococcaceae</taxon>
        <taxon>Arthrobacter</taxon>
    </lineage>
</organism>
<dbReference type="RefSeq" id="WP_237819008.1">
    <property type="nucleotide sequence ID" value="NZ_JAKLTQ010000003.1"/>
</dbReference>
<dbReference type="Proteomes" id="UP001165368">
    <property type="component" value="Unassembled WGS sequence"/>
</dbReference>
<keyword evidence="2" id="KW-0812">Transmembrane</keyword>
<keyword evidence="2" id="KW-1133">Transmembrane helix</keyword>
<proteinExistence type="inferred from homology"/>
<dbReference type="Pfam" id="PF01478">
    <property type="entry name" value="Peptidase_A24"/>
    <property type="match status" value="1"/>
</dbReference>
<feature type="transmembrane region" description="Helical" evidence="2">
    <location>
        <begin position="50"/>
        <end position="76"/>
    </location>
</feature>
<dbReference type="InterPro" id="IPR050882">
    <property type="entry name" value="Prepilin_peptidase/N-MTase"/>
</dbReference>
<dbReference type="Gene3D" id="1.20.120.1220">
    <property type="match status" value="1"/>
</dbReference>
<dbReference type="PANTHER" id="PTHR30487:SF0">
    <property type="entry name" value="PREPILIN LEADER PEPTIDASE_N-METHYLTRANSFERASE-RELATED"/>
    <property type="match status" value="1"/>
</dbReference>
<dbReference type="PANTHER" id="PTHR30487">
    <property type="entry name" value="TYPE 4 PREPILIN-LIKE PROTEINS LEADER PEPTIDE-PROCESSING ENZYME"/>
    <property type="match status" value="1"/>
</dbReference>
<evidence type="ECO:0000313" key="5">
    <source>
        <dbReference type="Proteomes" id="UP001165368"/>
    </source>
</evidence>
<sequence length="210" mass="21749">MFIPLFASCTLAGLIAGWYVFPLAQREERTALPPGWRITTAALTGAAGGLLAWVAGPSWAIPAFLLLAVLGVLLAAIDARHKLLPNRLVAPFLLGALLLLAAACLITGDWDRLLGGILGGAGLFAVYLALALIRPGGIGMGDVKLAAVVGLYAGYLGFSSWLFVLMAAFLLSAVAGVTLLLARRATRNSEIPFGPAMILASLLAPALPYS</sequence>
<protein>
    <submittedName>
        <fullName evidence="4">A24 family peptidase</fullName>
    </submittedName>
</protein>
<gene>
    <name evidence="4" type="ORF">LVY72_06765</name>
</gene>
<keyword evidence="2" id="KW-0472">Membrane</keyword>
<keyword evidence="5" id="KW-1185">Reference proteome</keyword>
<feature type="transmembrane region" description="Helical" evidence="2">
    <location>
        <begin position="88"/>
        <end position="108"/>
    </location>
</feature>
<feature type="transmembrane region" description="Helical" evidence="2">
    <location>
        <begin position="114"/>
        <end position="133"/>
    </location>
</feature>
<accession>A0ABS9L4L2</accession>
<reference evidence="4" key="1">
    <citation type="submission" date="2022-01" db="EMBL/GenBank/DDBJ databases">
        <authorList>
            <person name="Jo J.-H."/>
            <person name="Im W.-T."/>
        </authorList>
    </citation>
    <scope>NUCLEOTIDE SEQUENCE</scope>
    <source>
        <strain evidence="4">I2-34</strain>
    </source>
</reference>
<name>A0ABS9L4L2_9MICC</name>
<evidence type="ECO:0000313" key="4">
    <source>
        <dbReference type="EMBL" id="MCG2621617.1"/>
    </source>
</evidence>
<evidence type="ECO:0000256" key="1">
    <source>
        <dbReference type="ARBA" id="ARBA00005801"/>
    </source>
</evidence>
<dbReference type="EMBL" id="JAKLTQ010000003">
    <property type="protein sequence ID" value="MCG2621617.1"/>
    <property type="molecule type" value="Genomic_DNA"/>
</dbReference>